<organism evidence="6 7">
    <name type="scientific">Nocardiopsis rhodophaea</name>
    <dbReference type="NCBI Taxonomy" id="280238"/>
    <lineage>
        <taxon>Bacteria</taxon>
        <taxon>Bacillati</taxon>
        <taxon>Actinomycetota</taxon>
        <taxon>Actinomycetes</taxon>
        <taxon>Streptosporangiales</taxon>
        <taxon>Nocardiopsidaceae</taxon>
        <taxon>Nocardiopsis</taxon>
    </lineage>
</organism>
<evidence type="ECO:0000256" key="2">
    <source>
        <dbReference type="ARBA" id="ARBA00022692"/>
    </source>
</evidence>
<dbReference type="Proteomes" id="UP001501585">
    <property type="component" value="Unassembled WGS sequence"/>
</dbReference>
<evidence type="ECO:0000256" key="3">
    <source>
        <dbReference type="ARBA" id="ARBA00022989"/>
    </source>
</evidence>
<dbReference type="InterPro" id="IPR009908">
    <property type="entry name" value="Methylamine_util_MauE"/>
</dbReference>
<dbReference type="Pfam" id="PF07291">
    <property type="entry name" value="MauE"/>
    <property type="match status" value="1"/>
</dbReference>
<comment type="caution">
    <text evidence="6">The sequence shown here is derived from an EMBL/GenBank/DDBJ whole genome shotgun (WGS) entry which is preliminary data.</text>
</comment>
<gene>
    <name evidence="6" type="ORF">GCM10009799_01480</name>
</gene>
<keyword evidence="3" id="KW-1133">Transmembrane helix</keyword>
<keyword evidence="7" id="KW-1185">Reference proteome</keyword>
<feature type="domain" description="Methylamine utilisation protein MauE" evidence="5">
    <location>
        <begin position="33"/>
        <end position="149"/>
    </location>
</feature>
<dbReference type="RefSeq" id="WP_344159386.1">
    <property type="nucleotide sequence ID" value="NZ_BAAAPC010000001.1"/>
</dbReference>
<evidence type="ECO:0000259" key="5">
    <source>
        <dbReference type="Pfam" id="PF07291"/>
    </source>
</evidence>
<proteinExistence type="predicted"/>
<comment type="subcellular location">
    <subcellularLocation>
        <location evidence="1">Membrane</location>
        <topology evidence="1">Multi-pass membrane protein</topology>
    </subcellularLocation>
</comment>
<evidence type="ECO:0000313" key="6">
    <source>
        <dbReference type="EMBL" id="GAA1980056.1"/>
    </source>
</evidence>
<keyword evidence="2" id="KW-0812">Transmembrane</keyword>
<name>A0ABN2S4S0_9ACTN</name>
<keyword evidence="4" id="KW-0472">Membrane</keyword>
<reference evidence="6 7" key="1">
    <citation type="journal article" date="2019" name="Int. J. Syst. Evol. Microbiol.">
        <title>The Global Catalogue of Microorganisms (GCM) 10K type strain sequencing project: providing services to taxonomists for standard genome sequencing and annotation.</title>
        <authorList>
            <consortium name="The Broad Institute Genomics Platform"/>
            <consortium name="The Broad Institute Genome Sequencing Center for Infectious Disease"/>
            <person name="Wu L."/>
            <person name="Ma J."/>
        </authorList>
    </citation>
    <scope>NUCLEOTIDE SEQUENCE [LARGE SCALE GENOMIC DNA]</scope>
    <source>
        <strain evidence="6 7">JCM 15313</strain>
    </source>
</reference>
<dbReference type="EMBL" id="BAAAPC010000001">
    <property type="protein sequence ID" value="GAA1980056.1"/>
    <property type="molecule type" value="Genomic_DNA"/>
</dbReference>
<sequence>MVVETFAINVTDVASVADAADIAGAVREIQLPILTLLLLLGAVAKFADRSPRGNGPAALLPARVRRRFELAQGWLEAVLAVGLLTLTALPGDIARGATAALFTVAALLLLRLRERDPELGCGCFGGLSTTPVGWRAIARALVLAAAAVSTIGLESTGVVVVAAPTATHLVAMAVEVVLIAALSPELNELAIRLFHLEPCELREVPLRRTLTRLKASDVWRANMALINEPSGEPADVWRHGCWRFVRFAGTRDNREVDVVFGVHVRGRRPAVRAAISDVASGEILAVLGEVAAQSALPAPGEREIVELPDTVIPVEDPSKTAPG</sequence>
<evidence type="ECO:0000313" key="7">
    <source>
        <dbReference type="Proteomes" id="UP001501585"/>
    </source>
</evidence>
<protein>
    <recommendedName>
        <fullName evidence="5">Methylamine utilisation protein MauE domain-containing protein</fullName>
    </recommendedName>
</protein>
<accession>A0ABN2S4S0</accession>
<evidence type="ECO:0000256" key="4">
    <source>
        <dbReference type="ARBA" id="ARBA00023136"/>
    </source>
</evidence>
<evidence type="ECO:0000256" key="1">
    <source>
        <dbReference type="ARBA" id="ARBA00004141"/>
    </source>
</evidence>